<dbReference type="AlphaFoldDB" id="A0A327XYG7"/>
<evidence type="ECO:0000313" key="8">
    <source>
        <dbReference type="Proteomes" id="UP000249165"/>
    </source>
</evidence>
<sequence>MQRFDRYMLSQLMVVFGFFALVLVMVYWVNASVSLFDELITDGHSAGIFLEFTLLSLPAVIALVMPMAAFGAAVYVTNRMAGESEMTVLKAAGLSPWRLARPVLVFGVLVAVMASVLAHVLVPASAGKLRLRESEISVSVSARLLHEGTFLHPARGVTFYIREITANGELLDVYLSDRRSVGRVFTYTAENAYVLRDDAGTRLTMRTGMAQDLRLADDTLSITNFNDLTYDISALVAPDGVPGRKARAISTRELLTDTDAVAQELNDRPGQILQEAHGRFEQALLCVVAALIGYAALMSASFSRFGATRQIVGAIFLLVLVKLVESTVNTPVRNSAALWPLVYLPSLVGLGIAAALLARASRNFRPACRPSEAPA</sequence>
<dbReference type="GO" id="GO:0055085">
    <property type="term" value="P:transmembrane transport"/>
    <property type="evidence" value="ECO:0007669"/>
    <property type="project" value="InterPro"/>
</dbReference>
<evidence type="ECO:0000256" key="2">
    <source>
        <dbReference type="ARBA" id="ARBA00022475"/>
    </source>
</evidence>
<dbReference type="Proteomes" id="UP000249165">
    <property type="component" value="Unassembled WGS sequence"/>
</dbReference>
<dbReference type="PANTHER" id="PTHR33529">
    <property type="entry name" value="SLR0882 PROTEIN-RELATED"/>
    <property type="match status" value="1"/>
</dbReference>
<gene>
    <name evidence="7" type="ORF">ATI53_10403</name>
</gene>
<dbReference type="GO" id="GO:0015920">
    <property type="term" value="P:lipopolysaccharide transport"/>
    <property type="evidence" value="ECO:0007669"/>
    <property type="project" value="TreeGrafter"/>
</dbReference>
<keyword evidence="2" id="KW-1003">Cell membrane</keyword>
<keyword evidence="5 6" id="KW-0472">Membrane</keyword>
<dbReference type="EMBL" id="QLMG01000040">
    <property type="protein sequence ID" value="RAK13137.1"/>
    <property type="molecule type" value="Genomic_DNA"/>
</dbReference>
<dbReference type="PANTHER" id="PTHR33529:SF6">
    <property type="entry name" value="YJGP_YJGQ FAMILY PERMEASE"/>
    <property type="match status" value="1"/>
</dbReference>
<dbReference type="InterPro" id="IPR005495">
    <property type="entry name" value="LptG/LptF_permease"/>
</dbReference>
<evidence type="ECO:0000256" key="3">
    <source>
        <dbReference type="ARBA" id="ARBA00022692"/>
    </source>
</evidence>
<feature type="transmembrane region" description="Helical" evidence="6">
    <location>
        <begin position="336"/>
        <end position="357"/>
    </location>
</feature>
<feature type="transmembrane region" description="Helical" evidence="6">
    <location>
        <begin position="307"/>
        <end position="324"/>
    </location>
</feature>
<evidence type="ECO:0000256" key="1">
    <source>
        <dbReference type="ARBA" id="ARBA00004651"/>
    </source>
</evidence>
<proteinExistence type="predicted"/>
<evidence type="ECO:0000256" key="4">
    <source>
        <dbReference type="ARBA" id="ARBA00022989"/>
    </source>
</evidence>
<feature type="transmembrane region" description="Helical" evidence="6">
    <location>
        <begin position="12"/>
        <end position="29"/>
    </location>
</feature>
<dbReference type="NCBIfam" id="TIGR04407">
    <property type="entry name" value="LptF_YjgP"/>
    <property type="match status" value="1"/>
</dbReference>
<feature type="transmembrane region" description="Helical" evidence="6">
    <location>
        <begin position="99"/>
        <end position="122"/>
    </location>
</feature>
<feature type="transmembrane region" description="Helical" evidence="6">
    <location>
        <begin position="282"/>
        <end position="300"/>
    </location>
</feature>
<evidence type="ECO:0000256" key="6">
    <source>
        <dbReference type="SAM" id="Phobius"/>
    </source>
</evidence>
<accession>A0A327XYG7</accession>
<reference evidence="7 8" key="1">
    <citation type="submission" date="2018-06" db="EMBL/GenBank/DDBJ databases">
        <title>Genomic Encyclopedia of Archaeal and Bacterial Type Strains, Phase II (KMG-II): from individual species to whole genera.</title>
        <authorList>
            <person name="Goeker M."/>
        </authorList>
    </citation>
    <scope>NUCLEOTIDE SEQUENCE [LARGE SCALE GENOMIC DNA]</scope>
    <source>
        <strain evidence="7 8">DSM 22011</strain>
    </source>
</reference>
<evidence type="ECO:0000256" key="5">
    <source>
        <dbReference type="ARBA" id="ARBA00023136"/>
    </source>
</evidence>
<evidence type="ECO:0000313" key="7">
    <source>
        <dbReference type="EMBL" id="RAK13137.1"/>
    </source>
</evidence>
<protein>
    <submittedName>
        <fullName evidence="7">Lipopolysaccharide export system permease protein</fullName>
    </submittedName>
</protein>
<keyword evidence="4 6" id="KW-1133">Transmembrane helix</keyword>
<dbReference type="Pfam" id="PF03739">
    <property type="entry name" value="LptF_LptG"/>
    <property type="match status" value="1"/>
</dbReference>
<comment type="caution">
    <text evidence="7">The sequence shown here is derived from an EMBL/GenBank/DDBJ whole genome shotgun (WGS) entry which is preliminary data.</text>
</comment>
<name>A0A327XYG7_9RHOB</name>
<comment type="subcellular location">
    <subcellularLocation>
        <location evidence="1">Cell membrane</location>
        <topology evidence="1">Multi-pass membrane protein</topology>
    </subcellularLocation>
</comment>
<keyword evidence="8" id="KW-1185">Reference proteome</keyword>
<dbReference type="InterPro" id="IPR030922">
    <property type="entry name" value="LptF"/>
</dbReference>
<organism evidence="7 8">
    <name type="scientific">Salipiger aestuarii</name>
    <dbReference type="NCBI Taxonomy" id="568098"/>
    <lineage>
        <taxon>Bacteria</taxon>
        <taxon>Pseudomonadati</taxon>
        <taxon>Pseudomonadota</taxon>
        <taxon>Alphaproteobacteria</taxon>
        <taxon>Rhodobacterales</taxon>
        <taxon>Roseobacteraceae</taxon>
        <taxon>Salipiger</taxon>
    </lineage>
</organism>
<dbReference type="GO" id="GO:0043190">
    <property type="term" value="C:ATP-binding cassette (ABC) transporter complex"/>
    <property type="evidence" value="ECO:0007669"/>
    <property type="project" value="InterPro"/>
</dbReference>
<feature type="transmembrane region" description="Helical" evidence="6">
    <location>
        <begin position="49"/>
        <end position="78"/>
    </location>
</feature>
<keyword evidence="3 6" id="KW-0812">Transmembrane</keyword>